<dbReference type="Pfam" id="PF02801">
    <property type="entry name" value="Ketoacyl-synt_C"/>
    <property type="match status" value="1"/>
</dbReference>
<dbReference type="Pfam" id="PF00550">
    <property type="entry name" value="PP-binding"/>
    <property type="match status" value="1"/>
</dbReference>
<proteinExistence type="predicted"/>
<gene>
    <name evidence="6" type="ORF">SAMN05421807_12330</name>
</gene>
<dbReference type="InterPro" id="IPR057326">
    <property type="entry name" value="KR_dom"/>
</dbReference>
<dbReference type="InterPro" id="IPR036736">
    <property type="entry name" value="ACP-like_sf"/>
</dbReference>
<dbReference type="Pfam" id="PF08659">
    <property type="entry name" value="KR"/>
    <property type="match status" value="1"/>
</dbReference>
<dbReference type="GO" id="GO:0006633">
    <property type="term" value="P:fatty acid biosynthetic process"/>
    <property type="evidence" value="ECO:0007669"/>
    <property type="project" value="TreeGrafter"/>
</dbReference>
<dbReference type="Gene3D" id="3.40.47.10">
    <property type="match status" value="1"/>
</dbReference>
<dbReference type="Proteomes" id="UP000184079">
    <property type="component" value="Unassembled WGS sequence"/>
</dbReference>
<feature type="domain" description="Ketosynthase family 3 (KS3)" evidence="5">
    <location>
        <begin position="36"/>
        <end position="466"/>
    </location>
</feature>
<dbReference type="InterPro" id="IPR013968">
    <property type="entry name" value="PKS_KR"/>
</dbReference>
<dbReference type="InterPro" id="IPR014031">
    <property type="entry name" value="Ketoacyl_synth_C"/>
</dbReference>
<keyword evidence="1" id="KW-0596">Phosphopantetheine</keyword>
<sequence length="1283" mass="145669">MKQSNISRKILSLVGDEKLDTQIAHDLLNEVEQFQSEPIAIVGMSLKFPNTNNVDELWDGLTEKRDYITKFPRERFDLVMNSNKKLRNNYSHIAGDIEGDSRSYGSWLTDIEQFDPDYFDLSEHEAKFMGPSERLFLQTAIESLKRAGYGEEDLKGSNTGVYVAHTPHPAFDYLRLFDDIDERAFLSNIPANLGYHLSYALDLRGPVMAVNTTCSSSLTAIHTAKNALRQGDCDLAVVSGVNLDLFPYWEKNAPDYVVRSNNYRCKPFDKDADGIIGGEGIAVVVVKRLSDAIREGNHIHSVIKGSSVSSDGMSNGMQVPNPDAQSKAIVAALDEAGLTFDQINFVEAHGAGTQVGDLIEVEGLNKAYTKRAKKKKDCYLGSIKSNFGHMGDAAGISGLIKATLSIEKRMIPGVNHFKEVNPKIDLNKTAFKVSADNQVISEAGILRAGVNSIGISGTNVHVVIEEYRDDDLRQDIQVEQELPLLISSKTRRALWEQLGVLSKHLQHNKHYAIGSLAYTLNNCRNHEKSRVCIFAKGIEDLIEKIGRVLHVRTFEKVPLNFYQQGIFLADEEETQLESIKNLDHFLQQEDSYTGLVKKYLDGDCVDDICKELFTHKKIAPLPVSIFNTKRIWPADKEVLQEQTKELFYEKKWIYHYLDSGRDNVNINGKWLILMNENDPILLELKNILIENGAEVIEINKDNNFRKKSSAQYGINIQSEDDFQHLFEDIGADALKELKGIVHGFTLKPFDKTMTNKEDIELTQEEGVFSLFNLTKILFRFDVTHPIQINTLSSLTEQVNENEEVIPARVTLFGLAKVISQEQPTISSFLIDHDLKGDPIEIAKQLVEELRTPKEVRPELIAYRTNQRYTKVIERQREDIKANPITLRENGNYVIAGGTGYLGVQLGSFLSEKNKVNIILLARNLLPNRSEWDEIINRNNADDEMLIYKIKMIRSIEQNGSKVNIMKCDVTDELAVKNTFTIIKNKYGDINGAFMLAKQLYHLWIKELNINQFKKGIYNRVLSTHFIERELDTNTLDFFILFSSISSLMGTKSASECCAVNQYLDSMAGYLNHKGINGNTINLTLILDDKKDFGNDTAIPPIDFVEFQNALKCFFQNGYQWSLVSKFDLEQVHYLKPVLKIPFGETFWKEVDDYHYDKQKVNMDVQIEDESIQKELNKEEIELILYDIWDKVLGVVDVGESDNFFSSGGSSLSALRFVQLMNQHFKGINFEVPDLYSNPTFENQLSYCDRFYNGAEKDELDDILEALTNDDISSEEALHLLNRK</sequence>
<dbReference type="EMBL" id="FQXD01000023">
    <property type="protein sequence ID" value="SHH96454.1"/>
    <property type="molecule type" value="Genomic_DNA"/>
</dbReference>
<dbReference type="InterPro" id="IPR016039">
    <property type="entry name" value="Thiolase-like"/>
</dbReference>
<dbReference type="InterPro" id="IPR032821">
    <property type="entry name" value="PKS_assoc"/>
</dbReference>
<dbReference type="SMART" id="SM00822">
    <property type="entry name" value="PKS_KR"/>
    <property type="match status" value="1"/>
</dbReference>
<evidence type="ECO:0000259" key="4">
    <source>
        <dbReference type="PROSITE" id="PS50075"/>
    </source>
</evidence>
<keyword evidence="2" id="KW-0597">Phosphoprotein</keyword>
<dbReference type="SUPFAM" id="SSF51735">
    <property type="entry name" value="NAD(P)-binding Rossmann-fold domains"/>
    <property type="match status" value="2"/>
</dbReference>
<dbReference type="InterPro" id="IPR014030">
    <property type="entry name" value="Ketoacyl_synth_N"/>
</dbReference>
<evidence type="ECO:0000256" key="2">
    <source>
        <dbReference type="ARBA" id="ARBA00022553"/>
    </source>
</evidence>
<dbReference type="PROSITE" id="PS50075">
    <property type="entry name" value="CARRIER"/>
    <property type="match status" value="1"/>
</dbReference>
<dbReference type="GO" id="GO:0071770">
    <property type="term" value="P:DIM/DIP cell wall layer assembly"/>
    <property type="evidence" value="ECO:0007669"/>
    <property type="project" value="TreeGrafter"/>
</dbReference>
<dbReference type="Pfam" id="PF00109">
    <property type="entry name" value="ketoacyl-synt"/>
    <property type="match status" value="1"/>
</dbReference>
<dbReference type="Gene3D" id="1.10.1240.100">
    <property type="match status" value="1"/>
</dbReference>
<dbReference type="GO" id="GO:0005737">
    <property type="term" value="C:cytoplasm"/>
    <property type="evidence" value="ECO:0007669"/>
    <property type="project" value="TreeGrafter"/>
</dbReference>
<name>A0A1M5XA97_9BACI</name>
<dbReference type="GO" id="GO:0005886">
    <property type="term" value="C:plasma membrane"/>
    <property type="evidence" value="ECO:0007669"/>
    <property type="project" value="TreeGrafter"/>
</dbReference>
<organism evidence="6 7">
    <name type="scientific">Virgibacillus chiguensis</name>
    <dbReference type="NCBI Taxonomy" id="411959"/>
    <lineage>
        <taxon>Bacteria</taxon>
        <taxon>Bacillati</taxon>
        <taxon>Bacillota</taxon>
        <taxon>Bacilli</taxon>
        <taxon>Bacillales</taxon>
        <taxon>Bacillaceae</taxon>
        <taxon>Virgibacillus</taxon>
    </lineage>
</organism>
<dbReference type="GO" id="GO:0004312">
    <property type="term" value="F:fatty acid synthase activity"/>
    <property type="evidence" value="ECO:0007669"/>
    <property type="project" value="TreeGrafter"/>
</dbReference>
<dbReference type="InterPro" id="IPR036291">
    <property type="entry name" value="NAD(P)-bd_dom_sf"/>
</dbReference>
<dbReference type="Gene3D" id="3.40.50.720">
    <property type="entry name" value="NAD(P)-binding Rossmann-like Domain"/>
    <property type="match status" value="1"/>
</dbReference>
<dbReference type="InterPro" id="IPR049490">
    <property type="entry name" value="C883_1060-like_KR_N"/>
</dbReference>
<protein>
    <submittedName>
        <fullName evidence="6">Polyketide synthase PksL/polyketide synthase PksN</fullName>
    </submittedName>
</protein>
<evidence type="ECO:0000313" key="6">
    <source>
        <dbReference type="EMBL" id="SHH96454.1"/>
    </source>
</evidence>
<keyword evidence="7" id="KW-1185">Reference proteome</keyword>
<accession>A0A1M5XA97</accession>
<dbReference type="PROSITE" id="PS52004">
    <property type="entry name" value="KS3_2"/>
    <property type="match status" value="1"/>
</dbReference>
<dbReference type="CDD" id="cd00833">
    <property type="entry name" value="PKS"/>
    <property type="match status" value="1"/>
</dbReference>
<dbReference type="Pfam" id="PF21394">
    <property type="entry name" value="Beta-ketacyl_N"/>
    <property type="match status" value="1"/>
</dbReference>
<evidence type="ECO:0000259" key="5">
    <source>
        <dbReference type="PROSITE" id="PS52004"/>
    </source>
</evidence>
<feature type="domain" description="Carrier" evidence="4">
    <location>
        <begin position="1175"/>
        <end position="1251"/>
    </location>
</feature>
<keyword evidence="3" id="KW-0808">Transferase</keyword>
<dbReference type="PANTHER" id="PTHR43775">
    <property type="entry name" value="FATTY ACID SYNTHASE"/>
    <property type="match status" value="1"/>
</dbReference>
<dbReference type="PANTHER" id="PTHR43775:SF37">
    <property type="entry name" value="SI:DKEY-61P9.11"/>
    <property type="match status" value="1"/>
</dbReference>
<evidence type="ECO:0000313" key="7">
    <source>
        <dbReference type="Proteomes" id="UP000184079"/>
    </source>
</evidence>
<dbReference type="Pfam" id="PF16197">
    <property type="entry name" value="KAsynt_C_assoc"/>
    <property type="match status" value="1"/>
</dbReference>
<dbReference type="SMART" id="SM00825">
    <property type="entry name" value="PKS_KS"/>
    <property type="match status" value="1"/>
</dbReference>
<dbReference type="InterPro" id="IPR050091">
    <property type="entry name" value="PKS_NRPS_Biosynth_Enz"/>
</dbReference>
<reference evidence="7" key="1">
    <citation type="submission" date="2016-11" db="EMBL/GenBank/DDBJ databases">
        <authorList>
            <person name="Varghese N."/>
            <person name="Submissions S."/>
        </authorList>
    </citation>
    <scope>NUCLEOTIDE SEQUENCE [LARGE SCALE GENOMIC DNA]</scope>
    <source>
        <strain evidence="7">CGMCC 1.6496</strain>
    </source>
</reference>
<dbReference type="InterPro" id="IPR020841">
    <property type="entry name" value="PKS_Beta-ketoAc_synthase_dom"/>
</dbReference>
<dbReference type="RefSeq" id="WP_244527765.1">
    <property type="nucleotide sequence ID" value="NZ_FQXD01000023.1"/>
</dbReference>
<dbReference type="Gene3D" id="1.10.1200.10">
    <property type="entry name" value="ACP-like"/>
    <property type="match status" value="1"/>
</dbReference>
<dbReference type="SUPFAM" id="SSF47336">
    <property type="entry name" value="ACP-like"/>
    <property type="match status" value="1"/>
</dbReference>
<evidence type="ECO:0000256" key="3">
    <source>
        <dbReference type="ARBA" id="ARBA00022679"/>
    </source>
</evidence>
<evidence type="ECO:0000256" key="1">
    <source>
        <dbReference type="ARBA" id="ARBA00022450"/>
    </source>
</evidence>
<dbReference type="InterPro" id="IPR009081">
    <property type="entry name" value="PP-bd_ACP"/>
</dbReference>
<dbReference type="SUPFAM" id="SSF53901">
    <property type="entry name" value="Thiolase-like"/>
    <property type="match status" value="1"/>
</dbReference>